<sequence>MSAEQIRKQQPLQQPERQKQAKVKVHKKKKWISTGEKFLYSFATTAVLAASVFLVQTSAQTDSINRDIRGLEQEIQQQESHNENLAYQVKELSNPDRILSIAKENGLNIQNAQVKQAGKINNE</sequence>
<evidence type="ECO:0000313" key="12">
    <source>
        <dbReference type="Proteomes" id="UP000198860"/>
    </source>
</evidence>
<feature type="coiled-coil region" evidence="9">
    <location>
        <begin position="61"/>
        <end position="88"/>
    </location>
</feature>
<keyword evidence="12" id="KW-1185">Reference proteome</keyword>
<comment type="similarity">
    <text evidence="7">Belongs to the FtsL family.</text>
</comment>
<dbReference type="InterPro" id="IPR007060">
    <property type="entry name" value="FtsL/DivIC"/>
</dbReference>
<evidence type="ECO:0000256" key="7">
    <source>
        <dbReference type="HAMAP-Rule" id="MF_00910"/>
    </source>
</evidence>
<evidence type="ECO:0000313" key="11">
    <source>
        <dbReference type="EMBL" id="SDP07261.1"/>
    </source>
</evidence>
<evidence type="ECO:0000256" key="8">
    <source>
        <dbReference type="NCBIfam" id="TIGR02209"/>
    </source>
</evidence>
<dbReference type="GO" id="GO:0032153">
    <property type="term" value="C:cell division site"/>
    <property type="evidence" value="ECO:0007669"/>
    <property type="project" value="UniProtKB-UniRule"/>
</dbReference>
<dbReference type="Pfam" id="PF04977">
    <property type="entry name" value="DivIC"/>
    <property type="match status" value="1"/>
</dbReference>
<dbReference type="EMBL" id="FNIZ01000011">
    <property type="protein sequence ID" value="SDP07261.1"/>
    <property type="molecule type" value="Genomic_DNA"/>
</dbReference>
<keyword evidence="3 7" id="KW-0812">Transmembrane</keyword>
<comment type="function">
    <text evidence="7">Essential cell division protein.</text>
</comment>
<gene>
    <name evidence="7" type="primary">ftsL</name>
    <name evidence="11" type="ORF">SAMN05421677_11194</name>
</gene>
<keyword evidence="2 7" id="KW-0132">Cell division</keyword>
<dbReference type="RefSeq" id="WP_089652806.1">
    <property type="nucleotide sequence ID" value="NZ_FNIZ01000011.1"/>
</dbReference>
<accession>A0A1H0PQ21</accession>
<reference evidence="12" key="1">
    <citation type="submission" date="2016-10" db="EMBL/GenBank/DDBJ databases">
        <authorList>
            <person name="Varghese N."/>
            <person name="Submissions S."/>
        </authorList>
    </citation>
    <scope>NUCLEOTIDE SEQUENCE [LARGE SCALE GENOMIC DNA]</scope>
    <source>
        <strain evidence="12">CGMCC 1.3703</strain>
    </source>
</reference>
<dbReference type="InterPro" id="IPR011922">
    <property type="entry name" value="Cell_div_FtsL"/>
</dbReference>
<feature type="transmembrane region" description="Helical" evidence="7">
    <location>
        <begin position="38"/>
        <end position="55"/>
    </location>
</feature>
<evidence type="ECO:0000256" key="9">
    <source>
        <dbReference type="SAM" id="Coils"/>
    </source>
</evidence>
<organism evidence="11 12">
    <name type="scientific">Halobacillus aidingensis</name>
    <dbReference type="NCBI Taxonomy" id="240303"/>
    <lineage>
        <taxon>Bacteria</taxon>
        <taxon>Bacillati</taxon>
        <taxon>Bacillota</taxon>
        <taxon>Bacilli</taxon>
        <taxon>Bacillales</taxon>
        <taxon>Bacillaceae</taxon>
        <taxon>Halobacillus</taxon>
    </lineage>
</organism>
<dbReference type="AlphaFoldDB" id="A0A1H0PQ21"/>
<protein>
    <recommendedName>
        <fullName evidence="7 8">Cell division protein FtsL</fullName>
    </recommendedName>
</protein>
<keyword evidence="5 7" id="KW-0472">Membrane</keyword>
<proteinExistence type="inferred from homology"/>
<evidence type="ECO:0000256" key="5">
    <source>
        <dbReference type="ARBA" id="ARBA00023136"/>
    </source>
</evidence>
<keyword evidence="4 7" id="KW-1133">Transmembrane helix</keyword>
<keyword evidence="9" id="KW-0175">Coiled coil</keyword>
<keyword evidence="6 7" id="KW-0131">Cell cycle</keyword>
<evidence type="ECO:0000256" key="4">
    <source>
        <dbReference type="ARBA" id="ARBA00022989"/>
    </source>
</evidence>
<dbReference type="OrthoDB" id="2973386at2"/>
<comment type="subcellular location">
    <subcellularLocation>
        <location evidence="7">Cell membrane</location>
        <topology evidence="7">Single-pass type II membrane protein</topology>
    </subcellularLocation>
    <text evidence="7">Localizes to the division septum where it forms a ring structure.</text>
</comment>
<dbReference type="NCBIfam" id="TIGR02209">
    <property type="entry name" value="ftsL_broad"/>
    <property type="match status" value="1"/>
</dbReference>
<dbReference type="STRING" id="240303.SAMN05421677_11194"/>
<dbReference type="GO" id="GO:0043093">
    <property type="term" value="P:FtsZ-dependent cytokinesis"/>
    <property type="evidence" value="ECO:0007669"/>
    <property type="project" value="UniProtKB-UniRule"/>
</dbReference>
<dbReference type="HAMAP" id="MF_00910">
    <property type="entry name" value="FtsL"/>
    <property type="match status" value="1"/>
</dbReference>
<keyword evidence="1 7" id="KW-1003">Cell membrane</keyword>
<dbReference type="GO" id="GO:0005886">
    <property type="term" value="C:plasma membrane"/>
    <property type="evidence" value="ECO:0007669"/>
    <property type="project" value="UniProtKB-SubCell"/>
</dbReference>
<dbReference type="Proteomes" id="UP000198860">
    <property type="component" value="Unassembled WGS sequence"/>
</dbReference>
<name>A0A1H0PQ21_HALAD</name>
<evidence type="ECO:0000256" key="6">
    <source>
        <dbReference type="ARBA" id="ARBA00023306"/>
    </source>
</evidence>
<feature type="region of interest" description="Disordered" evidence="10">
    <location>
        <begin position="1"/>
        <end position="24"/>
    </location>
</feature>
<evidence type="ECO:0000256" key="1">
    <source>
        <dbReference type="ARBA" id="ARBA00022475"/>
    </source>
</evidence>
<evidence type="ECO:0000256" key="3">
    <source>
        <dbReference type="ARBA" id="ARBA00022692"/>
    </source>
</evidence>
<evidence type="ECO:0000256" key="2">
    <source>
        <dbReference type="ARBA" id="ARBA00022618"/>
    </source>
</evidence>
<evidence type="ECO:0000256" key="10">
    <source>
        <dbReference type="SAM" id="MobiDB-lite"/>
    </source>
</evidence>